<organism evidence="2 3">
    <name type="scientific">Agromyces albus</name>
    <dbReference type="NCBI Taxonomy" id="205332"/>
    <lineage>
        <taxon>Bacteria</taxon>
        <taxon>Bacillati</taxon>
        <taxon>Actinomycetota</taxon>
        <taxon>Actinomycetes</taxon>
        <taxon>Micrococcales</taxon>
        <taxon>Microbacteriaceae</taxon>
        <taxon>Agromyces</taxon>
    </lineage>
</organism>
<dbReference type="PANTHER" id="PTHR46310">
    <property type="entry name" value="AMIDASE 1"/>
    <property type="match status" value="1"/>
</dbReference>
<name>A0A4Q2KPN0_9MICO</name>
<dbReference type="Gene3D" id="3.10.450.50">
    <property type="match status" value="1"/>
</dbReference>
<evidence type="ECO:0000259" key="1">
    <source>
        <dbReference type="Pfam" id="PF01425"/>
    </source>
</evidence>
<evidence type="ECO:0000313" key="3">
    <source>
        <dbReference type="Proteomes" id="UP000293865"/>
    </source>
</evidence>
<feature type="domain" description="Amidase" evidence="1">
    <location>
        <begin position="158"/>
        <end position="323"/>
    </location>
</feature>
<dbReference type="SUPFAM" id="SSF54427">
    <property type="entry name" value="NTF2-like"/>
    <property type="match status" value="1"/>
</dbReference>
<protein>
    <submittedName>
        <fullName evidence="2">DUF3225 domain-containing protein</fullName>
    </submittedName>
</protein>
<dbReference type="Proteomes" id="UP000293865">
    <property type="component" value="Unassembled WGS sequence"/>
</dbReference>
<dbReference type="InterPro" id="IPR020556">
    <property type="entry name" value="Amidase_CS"/>
</dbReference>
<dbReference type="InterPro" id="IPR036928">
    <property type="entry name" value="AS_sf"/>
</dbReference>
<dbReference type="PROSITE" id="PS00571">
    <property type="entry name" value="AMIDASES"/>
    <property type="match status" value="1"/>
</dbReference>
<dbReference type="InterPro" id="IPR032710">
    <property type="entry name" value="NTF2-like_dom_sf"/>
</dbReference>
<dbReference type="Gene3D" id="3.90.1300.10">
    <property type="entry name" value="Amidase signature (AS) domain"/>
    <property type="match status" value="1"/>
</dbReference>
<proteinExistence type="predicted"/>
<dbReference type="OrthoDB" id="182039at2"/>
<feature type="non-terminal residue" evidence="2">
    <location>
        <position position="348"/>
    </location>
</feature>
<comment type="caution">
    <text evidence="2">The sequence shown here is derived from an EMBL/GenBank/DDBJ whole genome shotgun (WGS) entry which is preliminary data.</text>
</comment>
<accession>A0A4Q2KPN0</accession>
<dbReference type="RefSeq" id="WP_129522288.1">
    <property type="nucleotide sequence ID" value="NZ_SDPN01000051.1"/>
</dbReference>
<dbReference type="EMBL" id="SDPN01000051">
    <property type="protein sequence ID" value="RXZ67348.1"/>
    <property type="molecule type" value="Genomic_DNA"/>
</dbReference>
<keyword evidence="3" id="KW-1185">Reference proteome</keyword>
<sequence length="348" mass="35171">MPQPSADGVPVYDGVPVHLPGGALAPDGLVEAALGYEAALMSDDLTTLEGFFAPGGATLRGDEGGLLVGRDTITRFRGRRGGAPKRVIDALHVRPIGDDHAWVAAVTAPLAGGRGLVTQLWERQDGAWRIAAAHVSAPPRALDPRVWRVVGEPLIRASASGPLDGFTVAVKDVFAVEGFPLGAGVPAYLEGARPEPRSAASLRALIAAGASVRGIAQTDQFAYSIAGRNAAYGTPPNPAVPGAISGGSSSGPAAAVAMGHATIGLATDTAGSIRIPASYQGLWGLRTTHGAVSTEGVLPLAPSFDTVGWLTRDGETLVAAARASVDAAAQLRVGARLVTAAALAESAT</sequence>
<dbReference type="InterPro" id="IPR023631">
    <property type="entry name" value="Amidase_dom"/>
</dbReference>
<dbReference type="Pfam" id="PF11533">
    <property type="entry name" value="AtzH-like"/>
    <property type="match status" value="1"/>
</dbReference>
<dbReference type="SUPFAM" id="SSF75304">
    <property type="entry name" value="Amidase signature (AS) enzymes"/>
    <property type="match status" value="1"/>
</dbReference>
<dbReference type="AlphaFoldDB" id="A0A4Q2KPN0"/>
<evidence type="ECO:0000313" key="2">
    <source>
        <dbReference type="EMBL" id="RXZ67348.1"/>
    </source>
</evidence>
<dbReference type="PANTHER" id="PTHR46310:SF7">
    <property type="entry name" value="AMIDASE 1"/>
    <property type="match status" value="1"/>
</dbReference>
<gene>
    <name evidence="2" type="ORF">ESP51_18075</name>
</gene>
<dbReference type="Pfam" id="PF01425">
    <property type="entry name" value="Amidase"/>
    <property type="match status" value="1"/>
</dbReference>
<reference evidence="2 3" key="1">
    <citation type="submission" date="2019-01" db="EMBL/GenBank/DDBJ databases">
        <title>Agromyces.</title>
        <authorList>
            <person name="Li J."/>
        </authorList>
    </citation>
    <scope>NUCLEOTIDE SEQUENCE [LARGE SCALE GENOMIC DNA]</scope>
    <source>
        <strain evidence="2 3">DSM 15934</strain>
    </source>
</reference>
<dbReference type="InterPro" id="IPR024507">
    <property type="entry name" value="AtzH-like"/>
</dbReference>